<gene>
    <name evidence="2" type="ORF">P9H32_13295</name>
</gene>
<keyword evidence="3" id="KW-1185">Reference proteome</keyword>
<organism evidence="2 3">
    <name type="scientific">Pontiella agarivorans</name>
    <dbReference type="NCBI Taxonomy" id="3038953"/>
    <lineage>
        <taxon>Bacteria</taxon>
        <taxon>Pseudomonadati</taxon>
        <taxon>Kiritimatiellota</taxon>
        <taxon>Kiritimatiellia</taxon>
        <taxon>Kiritimatiellales</taxon>
        <taxon>Pontiellaceae</taxon>
        <taxon>Pontiella</taxon>
    </lineage>
</organism>
<dbReference type="Pfam" id="PF00106">
    <property type="entry name" value="adh_short"/>
    <property type="match status" value="1"/>
</dbReference>
<dbReference type="PANTHER" id="PTHR43157:SF31">
    <property type="entry name" value="PHOSPHATIDYLINOSITOL-GLYCAN BIOSYNTHESIS CLASS F PROTEIN"/>
    <property type="match status" value="1"/>
</dbReference>
<dbReference type="PRINTS" id="PR00081">
    <property type="entry name" value="GDHRDH"/>
</dbReference>
<sequence>MPAKTIILTGANSEIGKAAAKHLANAGHVVILACRSREKAEQVRHEIGKNTIAAELDLASRRSIHEFTDWAHRELNRIDGLINNAADFNLSETERELTSDGFERIWFTNHLAPVLLTDRLMDYIIASPQGRIINISSKGLLARPFQTVDTEDPTFGNRHFTPAAAYYQSKMAQSIYTVWLAQQLTGTMATANCIRVTNVKIDINRFPDLPQGLKNLYTLKALFSITPEKMAETYAAAVLDPGFRNISGALISHSGKQVPFPAYAKDPLCIERVMSLTYRQLGIAPAVTFTGADDQSAPTGFR</sequence>
<evidence type="ECO:0000256" key="1">
    <source>
        <dbReference type="ARBA" id="ARBA00023002"/>
    </source>
</evidence>
<accession>A0ABU5MZH7</accession>
<dbReference type="EMBL" id="JARVCO010000012">
    <property type="protein sequence ID" value="MDZ8119601.1"/>
    <property type="molecule type" value="Genomic_DNA"/>
</dbReference>
<keyword evidence="1" id="KW-0560">Oxidoreductase</keyword>
<reference evidence="2 3" key="1">
    <citation type="journal article" date="2024" name="Appl. Environ. Microbiol.">
        <title>Pontiella agarivorans sp. nov., a novel marine anaerobic bacterium capable of degrading macroalgal polysaccharides and fixing nitrogen.</title>
        <authorList>
            <person name="Liu N."/>
            <person name="Kivenson V."/>
            <person name="Peng X."/>
            <person name="Cui Z."/>
            <person name="Lankiewicz T.S."/>
            <person name="Gosselin K.M."/>
            <person name="English C.J."/>
            <person name="Blair E.M."/>
            <person name="O'Malley M.A."/>
            <person name="Valentine D.L."/>
        </authorList>
    </citation>
    <scope>NUCLEOTIDE SEQUENCE [LARGE SCALE GENOMIC DNA]</scope>
    <source>
        <strain evidence="2 3">NLcol2</strain>
    </source>
</reference>
<dbReference type="InterPro" id="IPR002347">
    <property type="entry name" value="SDR_fam"/>
</dbReference>
<proteinExistence type="predicted"/>
<comment type="caution">
    <text evidence="2">The sequence shown here is derived from an EMBL/GenBank/DDBJ whole genome shotgun (WGS) entry which is preliminary data.</text>
</comment>
<dbReference type="Proteomes" id="UP001290861">
    <property type="component" value="Unassembled WGS sequence"/>
</dbReference>
<evidence type="ECO:0000313" key="3">
    <source>
        <dbReference type="Proteomes" id="UP001290861"/>
    </source>
</evidence>
<dbReference type="InterPro" id="IPR036291">
    <property type="entry name" value="NAD(P)-bd_dom_sf"/>
</dbReference>
<dbReference type="SUPFAM" id="SSF51735">
    <property type="entry name" value="NAD(P)-binding Rossmann-fold domains"/>
    <property type="match status" value="1"/>
</dbReference>
<protein>
    <submittedName>
        <fullName evidence="2">SDR family NAD(P)-dependent oxidoreductase</fullName>
    </submittedName>
</protein>
<name>A0ABU5MZH7_9BACT</name>
<dbReference type="PROSITE" id="PS51257">
    <property type="entry name" value="PROKAR_LIPOPROTEIN"/>
    <property type="match status" value="1"/>
</dbReference>
<dbReference type="RefSeq" id="WP_322609391.1">
    <property type="nucleotide sequence ID" value="NZ_JARVCO010000012.1"/>
</dbReference>
<evidence type="ECO:0000313" key="2">
    <source>
        <dbReference type="EMBL" id="MDZ8119601.1"/>
    </source>
</evidence>
<dbReference type="PANTHER" id="PTHR43157">
    <property type="entry name" value="PHOSPHATIDYLINOSITOL-GLYCAN BIOSYNTHESIS CLASS F PROTEIN-RELATED"/>
    <property type="match status" value="1"/>
</dbReference>
<dbReference type="Gene3D" id="3.40.50.720">
    <property type="entry name" value="NAD(P)-binding Rossmann-like Domain"/>
    <property type="match status" value="1"/>
</dbReference>